<evidence type="ECO:0000313" key="1">
    <source>
        <dbReference type="EMBL" id="KKI50479.1"/>
    </source>
</evidence>
<reference evidence="1 2" key="1">
    <citation type="submission" date="2015-04" db="EMBL/GenBank/DDBJ databases">
        <title>Draft genome sequence of bacteremic isolate Catabacter hongkongensis type strain HKU16T.</title>
        <authorList>
            <person name="Lau S.K."/>
            <person name="Teng J.L."/>
            <person name="Huang Y."/>
            <person name="Curreem S.O."/>
            <person name="Tsui S.K."/>
            <person name="Woo P.C."/>
        </authorList>
    </citation>
    <scope>NUCLEOTIDE SEQUENCE [LARGE SCALE GENOMIC DNA]</scope>
    <source>
        <strain evidence="1 2">HKU16</strain>
    </source>
</reference>
<dbReference type="STRING" id="270498.CHK_2071"/>
<gene>
    <name evidence="1" type="ORF">CHK_2071</name>
</gene>
<comment type="caution">
    <text evidence="1">The sequence shown here is derived from an EMBL/GenBank/DDBJ whole genome shotgun (WGS) entry which is preliminary data.</text>
</comment>
<dbReference type="OrthoDB" id="2087204at2"/>
<accession>A0A0M2ND95</accession>
<dbReference type="AlphaFoldDB" id="A0A0M2ND95"/>
<dbReference type="Proteomes" id="UP000034076">
    <property type="component" value="Unassembled WGS sequence"/>
</dbReference>
<dbReference type="InterPro" id="IPR013324">
    <property type="entry name" value="RNA_pol_sigma_r3/r4-like"/>
</dbReference>
<sequence>MEKVERLLYRFGNLKKQIKECKDEIKELFAEKYSCMEGLLRVSVPDSERVKVEKKDDPVYCVVQKMVDVFDDRITRKSEQLRDLCFDFDEIKRKVDEAGLSEVECEYLRLRYIDRLSVAWIADKQGYSERQTQRIRKNLLKKLAGGVA</sequence>
<dbReference type="SUPFAM" id="SSF88659">
    <property type="entry name" value="Sigma3 and sigma4 domains of RNA polymerase sigma factors"/>
    <property type="match status" value="1"/>
</dbReference>
<organism evidence="1 2">
    <name type="scientific">Christensenella hongkongensis</name>
    <dbReference type="NCBI Taxonomy" id="270498"/>
    <lineage>
        <taxon>Bacteria</taxon>
        <taxon>Bacillati</taxon>
        <taxon>Bacillota</taxon>
        <taxon>Clostridia</taxon>
        <taxon>Christensenellales</taxon>
        <taxon>Christensenellaceae</taxon>
        <taxon>Christensenella</taxon>
    </lineage>
</organism>
<dbReference type="EMBL" id="LAYJ01000111">
    <property type="protein sequence ID" value="KKI50479.1"/>
    <property type="molecule type" value="Genomic_DNA"/>
</dbReference>
<dbReference type="RefSeq" id="WP_046443921.1">
    <property type="nucleotide sequence ID" value="NZ_LAYJ01000111.1"/>
</dbReference>
<keyword evidence="2" id="KW-1185">Reference proteome</keyword>
<evidence type="ECO:0000313" key="2">
    <source>
        <dbReference type="Proteomes" id="UP000034076"/>
    </source>
</evidence>
<name>A0A0M2ND95_9FIRM</name>
<proteinExistence type="predicted"/>
<protein>
    <submittedName>
        <fullName evidence="1">Uncharacterized protein</fullName>
    </submittedName>
</protein>